<evidence type="ECO:0000256" key="9">
    <source>
        <dbReference type="ARBA" id="ARBA00023180"/>
    </source>
</evidence>
<keyword evidence="7 10" id="KW-0333">Golgi apparatus</keyword>
<evidence type="ECO:0000256" key="10">
    <source>
        <dbReference type="RuleBase" id="RU364016"/>
    </source>
</evidence>
<keyword evidence="6 10" id="KW-1133">Transmembrane helix</keyword>
<dbReference type="Pfam" id="PF05679">
    <property type="entry name" value="CHGN"/>
    <property type="match status" value="1"/>
</dbReference>
<organism evidence="12">
    <name type="scientific">Phallusia mammillata</name>
    <dbReference type="NCBI Taxonomy" id="59560"/>
    <lineage>
        <taxon>Eukaryota</taxon>
        <taxon>Metazoa</taxon>
        <taxon>Chordata</taxon>
        <taxon>Tunicata</taxon>
        <taxon>Ascidiacea</taxon>
        <taxon>Phlebobranchia</taxon>
        <taxon>Ascidiidae</taxon>
        <taxon>Phallusia</taxon>
    </lineage>
</organism>
<reference evidence="12" key="1">
    <citation type="submission" date="2020-04" db="EMBL/GenBank/DDBJ databases">
        <authorList>
            <person name="Neveu A P."/>
        </authorList>
    </citation>
    <scope>NUCLEOTIDE SEQUENCE</scope>
    <source>
        <tissue evidence="12">Whole embryo</tissue>
    </source>
</reference>
<evidence type="ECO:0000256" key="1">
    <source>
        <dbReference type="ARBA" id="ARBA00004447"/>
    </source>
</evidence>
<dbReference type="EC" id="2.4.1.-" evidence="10"/>
<evidence type="ECO:0000256" key="8">
    <source>
        <dbReference type="ARBA" id="ARBA00023136"/>
    </source>
</evidence>
<keyword evidence="5 10" id="KW-0735">Signal-anchor</keyword>
<dbReference type="GO" id="GO:0050510">
    <property type="term" value="F:N-acetylgalactosaminyl-proteoglycan 3-beta-glucuronosyltransferase activity"/>
    <property type="evidence" value="ECO:0007669"/>
    <property type="project" value="UniProtKB-ARBA"/>
</dbReference>
<dbReference type="InterPro" id="IPR029044">
    <property type="entry name" value="Nucleotide-diphossugar_trans"/>
</dbReference>
<dbReference type="GO" id="GO:0047238">
    <property type="term" value="F:glucuronosyl-N-acetylgalactosaminyl-proteoglycan 4-beta-N-acetylgalactosaminyltransferase activity"/>
    <property type="evidence" value="ECO:0007669"/>
    <property type="project" value="TreeGrafter"/>
</dbReference>
<feature type="region of interest" description="Disordered" evidence="11">
    <location>
        <begin position="182"/>
        <end position="214"/>
    </location>
</feature>
<dbReference type="PANTHER" id="PTHR12369">
    <property type="entry name" value="CHONDROITIN SYNTHASE"/>
    <property type="match status" value="1"/>
</dbReference>
<accession>A0A6F9D9J0</accession>
<keyword evidence="8 10" id="KW-0472">Membrane</keyword>
<keyword evidence="9" id="KW-0325">Glycoprotein</keyword>
<feature type="compositionally biased region" description="Basic and acidic residues" evidence="11">
    <location>
        <begin position="184"/>
        <end position="204"/>
    </location>
</feature>
<dbReference type="InterPro" id="IPR008428">
    <property type="entry name" value="Chond_GalNAc"/>
</dbReference>
<evidence type="ECO:0000256" key="5">
    <source>
        <dbReference type="ARBA" id="ARBA00022968"/>
    </source>
</evidence>
<evidence type="ECO:0000256" key="4">
    <source>
        <dbReference type="ARBA" id="ARBA00022692"/>
    </source>
</evidence>
<dbReference type="Gene3D" id="3.90.550.10">
    <property type="entry name" value="Spore Coat Polysaccharide Biosynthesis Protein SpsA, Chain A"/>
    <property type="match status" value="1"/>
</dbReference>
<evidence type="ECO:0000256" key="2">
    <source>
        <dbReference type="ARBA" id="ARBA00009239"/>
    </source>
</evidence>
<dbReference type="FunFam" id="3.90.550.50:FF:000004">
    <property type="entry name" value="Hexosyltransferase"/>
    <property type="match status" value="1"/>
</dbReference>
<evidence type="ECO:0000256" key="6">
    <source>
        <dbReference type="ARBA" id="ARBA00022989"/>
    </source>
</evidence>
<feature type="transmembrane region" description="Helical" evidence="10">
    <location>
        <begin position="12"/>
        <end position="32"/>
    </location>
</feature>
<evidence type="ECO:0000313" key="12">
    <source>
        <dbReference type="EMBL" id="CAB3230906.1"/>
    </source>
</evidence>
<dbReference type="GO" id="GO:0032580">
    <property type="term" value="C:Golgi cisterna membrane"/>
    <property type="evidence" value="ECO:0007669"/>
    <property type="project" value="UniProtKB-SubCell"/>
</dbReference>
<feature type="region of interest" description="Disordered" evidence="11">
    <location>
        <begin position="74"/>
        <end position="143"/>
    </location>
</feature>
<feature type="region of interest" description="Disordered" evidence="11">
    <location>
        <begin position="1049"/>
        <end position="1072"/>
    </location>
</feature>
<keyword evidence="3 10" id="KW-0808">Transferase</keyword>
<keyword evidence="4 10" id="KW-0812">Transmembrane</keyword>
<dbReference type="InterPro" id="IPR051227">
    <property type="entry name" value="CS_glycosyltransferase"/>
</dbReference>
<dbReference type="Gene3D" id="3.90.550.50">
    <property type="match status" value="1"/>
</dbReference>
<comment type="subcellular location">
    <subcellularLocation>
        <location evidence="1 10">Golgi apparatus</location>
        <location evidence="1 10">Golgi stack membrane</location>
        <topology evidence="1 10">Single-pass type II membrane protein</topology>
    </subcellularLocation>
</comment>
<dbReference type="SUPFAM" id="SSF53448">
    <property type="entry name" value="Nucleotide-diphospho-sugar transferases"/>
    <property type="match status" value="2"/>
</dbReference>
<dbReference type="AlphaFoldDB" id="A0A6F9D9J0"/>
<evidence type="ECO:0000256" key="11">
    <source>
        <dbReference type="SAM" id="MobiDB-lite"/>
    </source>
</evidence>
<dbReference type="EMBL" id="LR783947">
    <property type="protein sequence ID" value="CAB3230906.1"/>
    <property type="molecule type" value="mRNA"/>
</dbReference>
<sequence length="1072" mass="123013">MGSQRRMFSRRSVVGLVLGVLLGFNLASWFAIPVPNRTDINIEVIAQGGGLRHGGMDNGLPEFRVGSARVRYPANARGPRRGKDCDDEAIYGKKDYGDNLNSQEQDNKVQPMPKNDVKTPEEAGERNNFDDFDLEEERARRQKELDSVYESDMDMEPGEISQQDRLEDFRPVPKAQKYVNYDAYAKDDPERKSTESRARFETPRKPLTKSKKPRPVERTIVKGDGKNFMYIGVLTAQKYLTTRGRAIMQTWGPGVAGKVEFYVGEGVKNVDDGEKPLPLVRLTTVRDDVYPPQKKSFLLLKQMYDTYLDSGYQWFMRADDDVYIKTEKLERFLRRLNSSQPIFLGQTGLGNAEERGRLSLNHGENYCMGGPGMIFSREVLRRVGPHIRECVKNLYSWHEDVELSRCVRKFANVNCAWSYQMQELFYEHYYLRKGYIDPNVDPSNPKLYSAMTLHPNKNPAYQVKLHSFMGGKKIIEKLSKIKLLQRDVLDLSRELDRSPGIEEYMLGLHPTLHRFRPKKRDDVIPWDFINDRLLYASPPHLARRAMPSHRQVSMRNIVMQVMRMMNENAKVRGRVIDFKQIAYGYRRVNPLYGAEYILDLLLIYKRYKGKKMTLPVRRHAYLQQSFVRTEMWEDDPLNISAITRKITESRRGIVDSVFDSFLKGSKSFLVAMGIGGTKPQAEVLPVVVPSVEENKDKKLRMDSARFTSYDKDPENTDVPTVNLIVPLVGRVDTFRNFMTNLAAVSLSRGDPVSLLVVLFKQTDPVKQQESDITIEILNSYAERFPLYDLRHIQIGGEFSRGMALEIGASHFSNDSLLFFCDVDVVFDTSFTRKCRANSVRGSKVYYPILFSEYHPQFDITLTAWRNSEPNISALEALQDAAAIRRQQSHKDHFEVTNSTGYWRNYGYGLLCVHQSDFINSGGFNIKIQGWGLEDVDLVDKFVSGLKTGPITGAQRRNLEPEMVSANKRALTIVRTPDPSLVHVYHPSTCNPDLAENQLRMCRASRASGITSVHNLAVAWRRNNLGRHFYHPDEIRDPVSDIVPLVADDKRNAAREKRQRKMASQLDRPKENR</sequence>
<feature type="compositionally biased region" description="Basic and acidic residues" evidence="11">
    <location>
        <begin position="115"/>
        <end position="129"/>
    </location>
</feature>
<name>A0A6F9D9J0_9ASCI</name>
<gene>
    <name evidence="12" type="primary">Chsy1-002</name>
</gene>
<proteinExistence type="evidence at transcript level"/>
<evidence type="ECO:0000256" key="3">
    <source>
        <dbReference type="ARBA" id="ARBA00022679"/>
    </source>
</evidence>
<protein>
    <recommendedName>
        <fullName evidence="10">Hexosyltransferase</fullName>
        <ecNumber evidence="10">2.4.1.-</ecNumber>
    </recommendedName>
</protein>
<evidence type="ECO:0000256" key="7">
    <source>
        <dbReference type="ARBA" id="ARBA00023034"/>
    </source>
</evidence>
<comment type="similarity">
    <text evidence="2 10">Belongs to the chondroitin N-acetylgalactosaminyltransferase family.</text>
</comment>
<dbReference type="PANTHER" id="PTHR12369:SF11">
    <property type="entry name" value="HEXOSYLTRANSFERASE"/>
    <property type="match status" value="1"/>
</dbReference>